<dbReference type="AlphaFoldDB" id="A0A133UJX1"/>
<dbReference type="GO" id="GO:0003677">
    <property type="term" value="F:DNA binding"/>
    <property type="evidence" value="ECO:0007669"/>
    <property type="project" value="UniProtKB-KW"/>
</dbReference>
<reference evidence="3 4" key="1">
    <citation type="journal article" date="2016" name="Sci. Rep.">
        <title>Metabolic traits of an uncultured archaeal lineage -MSBL1- from brine pools of the Red Sea.</title>
        <authorList>
            <person name="Mwirichia R."/>
            <person name="Alam I."/>
            <person name="Rashid M."/>
            <person name="Vinu M."/>
            <person name="Ba-Alawi W."/>
            <person name="Anthony Kamau A."/>
            <person name="Kamanda Ngugi D."/>
            <person name="Goker M."/>
            <person name="Klenk H.P."/>
            <person name="Bajic V."/>
            <person name="Stingl U."/>
        </authorList>
    </citation>
    <scope>NUCLEOTIDE SEQUENCE [LARGE SCALE GENOMIC DNA]</scope>
    <source>
        <strain evidence="3">SCGC-AAA259E19</strain>
    </source>
</reference>
<accession>A0A133UJX1</accession>
<evidence type="ECO:0000313" key="4">
    <source>
        <dbReference type="Proteomes" id="UP000070284"/>
    </source>
</evidence>
<keyword evidence="1" id="KW-0238">DNA-binding</keyword>
<proteinExistence type="predicted"/>
<name>A0A133UJX1_9EURY</name>
<dbReference type="InterPro" id="IPR010998">
    <property type="entry name" value="Integrase_recombinase_N"/>
</dbReference>
<evidence type="ECO:0000256" key="1">
    <source>
        <dbReference type="ARBA" id="ARBA00023125"/>
    </source>
</evidence>
<protein>
    <recommendedName>
        <fullName evidence="2">Integrase SAM-like N-terminal domain-containing protein</fullName>
    </recommendedName>
</protein>
<organism evidence="3 4">
    <name type="scientific">candidate division MSBL1 archaeon SCGC-AAA259E19</name>
    <dbReference type="NCBI Taxonomy" id="1698264"/>
    <lineage>
        <taxon>Archaea</taxon>
        <taxon>Methanobacteriati</taxon>
        <taxon>Methanobacteriota</taxon>
        <taxon>candidate division MSBL1</taxon>
    </lineage>
</organism>
<feature type="domain" description="Integrase SAM-like N-terminal" evidence="2">
    <location>
        <begin position="18"/>
        <end position="67"/>
    </location>
</feature>
<comment type="caution">
    <text evidence="3">The sequence shown here is derived from an EMBL/GenBank/DDBJ whole genome shotgun (WGS) entry which is preliminary data.</text>
</comment>
<evidence type="ECO:0000259" key="2">
    <source>
        <dbReference type="Pfam" id="PF02899"/>
    </source>
</evidence>
<gene>
    <name evidence="3" type="ORF">AKJ65_04230</name>
</gene>
<keyword evidence="4" id="KW-1185">Reference proteome</keyword>
<dbReference type="Pfam" id="PF02899">
    <property type="entry name" value="Phage_int_SAM_1"/>
    <property type="match status" value="1"/>
</dbReference>
<evidence type="ECO:0000313" key="3">
    <source>
        <dbReference type="EMBL" id="KXA94512.1"/>
    </source>
</evidence>
<dbReference type="Gene3D" id="1.10.150.130">
    <property type="match status" value="1"/>
</dbReference>
<dbReference type="Proteomes" id="UP000070284">
    <property type="component" value="Unassembled WGS sequence"/>
</dbReference>
<dbReference type="EMBL" id="LHXO01000054">
    <property type="protein sequence ID" value="KXA94512.1"/>
    <property type="molecule type" value="Genomic_DNA"/>
</dbReference>
<sequence length="126" mass="15119">MLIMEKTSSSEISHNSLRKYIEHLKESKNLSQETIESYMRVIKEYLDWMQTPHFTCHVKKCHNSSVDECALCSKRVCEEHSREIELNYLWHVCDACRETEGDWKKKLESWDKLLYEEEGSKERTSR</sequence>
<dbReference type="InterPro" id="IPR004107">
    <property type="entry name" value="Integrase_SAM-like_N"/>
</dbReference>
<dbReference type="GO" id="GO:0015074">
    <property type="term" value="P:DNA integration"/>
    <property type="evidence" value="ECO:0007669"/>
    <property type="project" value="InterPro"/>
</dbReference>